<evidence type="ECO:0000256" key="12">
    <source>
        <dbReference type="ARBA" id="ARBA00033999"/>
    </source>
</evidence>
<gene>
    <name evidence="14" type="ORF">KC675_03935</name>
</gene>
<comment type="catalytic activity">
    <reaction evidence="12">
        <text>cyclobutadipyrimidine (in DNA) = 2 pyrimidine residues (in DNA).</text>
        <dbReference type="EC" id="4.1.99.3"/>
    </reaction>
</comment>
<keyword evidence="8" id="KW-0238">DNA-binding</keyword>
<dbReference type="NCBIfam" id="TIGR00591">
    <property type="entry name" value="phr2"/>
    <property type="match status" value="1"/>
</dbReference>
<dbReference type="EMBL" id="JAGQLL010000046">
    <property type="protein sequence ID" value="MCA9380300.1"/>
    <property type="molecule type" value="Genomic_DNA"/>
</dbReference>
<proteinExistence type="inferred from homology"/>
<dbReference type="FunFam" id="1.25.40.80:FF:000004">
    <property type="entry name" value="Deoxyribodipyrimidine photolyase"/>
    <property type="match status" value="1"/>
</dbReference>
<dbReference type="Pfam" id="PF00875">
    <property type="entry name" value="DNA_photolyase"/>
    <property type="match status" value="1"/>
</dbReference>
<sequence length="448" mass="52168">MLEIHPRRIRKLNNHEYKSGPIIYWMTREQRVHDNWGLLVAQASAIKHKQPLVVLFCLQDDFLGATLRQFDFMLSGLEQVSVELKRFNIPFVLKKGKPEDIIPSLVRKIKAGGIISDFSPLKVSKDWHEKLLKEIKIPLWQVDSHNIVPVWVASDKQEYAARTIRPKINTKLSEYLTEFPKISKHPYSIDSSNGFSSEKLLNELSIDKNVGKANWIKSGERNALVEMEGFIDKNLKYYSDMKNDPTKEALSNLSPYLHFGQISSQRIALEVNSSPLHDDAEVFLEELIIRKELADNYCNYNENYDNFAGFPNWAQKTLNDRRLDKREFLYTQDQLENAETHDEIWNAGQIEMVTTGKMHGYIRMYWAKKILEWTQSPEEAQEIAIYLNDKYELDGRDPNGYVGIAWSIGGLHDRPWFPRNVFGAVRYMSSNGIEKKFPIQEYISKYLQ</sequence>
<reference evidence="14" key="1">
    <citation type="submission" date="2020-04" db="EMBL/GenBank/DDBJ databases">
        <authorList>
            <person name="Zhang T."/>
        </authorList>
    </citation>
    <scope>NUCLEOTIDE SEQUENCE</scope>
    <source>
        <strain evidence="14">HKST-UBA15</strain>
    </source>
</reference>
<evidence type="ECO:0000256" key="4">
    <source>
        <dbReference type="ARBA" id="ARBA00014046"/>
    </source>
</evidence>
<evidence type="ECO:0000256" key="7">
    <source>
        <dbReference type="ARBA" id="ARBA00022827"/>
    </source>
</evidence>
<dbReference type="SUPFAM" id="SSF52425">
    <property type="entry name" value="Cryptochrome/photolyase, N-terminal domain"/>
    <property type="match status" value="1"/>
</dbReference>
<evidence type="ECO:0000313" key="15">
    <source>
        <dbReference type="Proteomes" id="UP000745577"/>
    </source>
</evidence>
<evidence type="ECO:0000256" key="6">
    <source>
        <dbReference type="ARBA" id="ARBA00022763"/>
    </source>
</evidence>
<dbReference type="GO" id="GO:0009650">
    <property type="term" value="P:UV protection"/>
    <property type="evidence" value="ECO:0007669"/>
    <property type="project" value="UniProtKB-ARBA"/>
</dbReference>
<dbReference type="EC" id="4.1.99.3" evidence="3"/>
<evidence type="ECO:0000256" key="10">
    <source>
        <dbReference type="ARBA" id="ARBA00023239"/>
    </source>
</evidence>
<dbReference type="GO" id="GO:0003677">
    <property type="term" value="F:DNA binding"/>
    <property type="evidence" value="ECO:0007669"/>
    <property type="project" value="UniProtKB-KW"/>
</dbReference>
<dbReference type="InterPro" id="IPR014729">
    <property type="entry name" value="Rossmann-like_a/b/a_fold"/>
</dbReference>
<dbReference type="Gene3D" id="3.40.50.620">
    <property type="entry name" value="HUPs"/>
    <property type="match status" value="1"/>
</dbReference>
<dbReference type="SUPFAM" id="SSF48173">
    <property type="entry name" value="Cryptochrome/photolyase FAD-binding domain"/>
    <property type="match status" value="1"/>
</dbReference>
<dbReference type="InterPro" id="IPR052219">
    <property type="entry name" value="Photolyase_Class-2"/>
</dbReference>
<dbReference type="Gene3D" id="1.10.579.10">
    <property type="entry name" value="DNA Cyclobutane Dipyrimidine Photolyase, subunit A, domain 3"/>
    <property type="match status" value="1"/>
</dbReference>
<dbReference type="Proteomes" id="UP000745577">
    <property type="component" value="Unassembled WGS sequence"/>
</dbReference>
<dbReference type="AlphaFoldDB" id="A0A955L1C4"/>
<keyword evidence="6" id="KW-0227">DNA damage</keyword>
<evidence type="ECO:0000259" key="13">
    <source>
        <dbReference type="PROSITE" id="PS51645"/>
    </source>
</evidence>
<protein>
    <recommendedName>
        <fullName evidence="4">Deoxyribodipyrimidine photo-lyase</fullName>
        <ecNumber evidence="3">4.1.99.3</ecNumber>
    </recommendedName>
    <alternativeName>
        <fullName evidence="11">DNA photolyase</fullName>
    </alternativeName>
</protein>
<dbReference type="InterPro" id="IPR036155">
    <property type="entry name" value="Crypto/Photolyase_N_sf"/>
</dbReference>
<keyword evidence="5" id="KW-0285">Flavoprotein</keyword>
<evidence type="ECO:0000256" key="3">
    <source>
        <dbReference type="ARBA" id="ARBA00013149"/>
    </source>
</evidence>
<evidence type="ECO:0000256" key="11">
    <source>
        <dbReference type="ARBA" id="ARBA00031671"/>
    </source>
</evidence>
<accession>A0A955L1C4</accession>
<evidence type="ECO:0000256" key="5">
    <source>
        <dbReference type="ARBA" id="ARBA00022630"/>
    </source>
</evidence>
<dbReference type="GO" id="GO:0000719">
    <property type="term" value="P:photoreactive repair"/>
    <property type="evidence" value="ECO:0007669"/>
    <property type="project" value="TreeGrafter"/>
</dbReference>
<dbReference type="PANTHER" id="PTHR10211:SF0">
    <property type="entry name" value="DEOXYRIBODIPYRIMIDINE PHOTO-LYASE"/>
    <property type="match status" value="1"/>
</dbReference>
<evidence type="ECO:0000256" key="1">
    <source>
        <dbReference type="ARBA" id="ARBA00001974"/>
    </source>
</evidence>
<dbReference type="InterPro" id="IPR008148">
    <property type="entry name" value="DNA_photolyase_2"/>
</dbReference>
<dbReference type="InterPro" id="IPR036134">
    <property type="entry name" value="Crypto/Photolyase_FAD-like_sf"/>
</dbReference>
<dbReference type="FunFam" id="3.40.50.620:FF:000110">
    <property type="entry name" value="Deoxyribodipyrimidine photolyase"/>
    <property type="match status" value="1"/>
</dbReference>
<dbReference type="PANTHER" id="PTHR10211">
    <property type="entry name" value="DEOXYRIBODIPYRIMIDINE PHOTOLYASE"/>
    <property type="match status" value="1"/>
</dbReference>
<dbReference type="PROSITE" id="PS51645">
    <property type="entry name" value="PHR_CRY_ALPHA_BETA"/>
    <property type="match status" value="1"/>
</dbReference>
<dbReference type="FunFam" id="1.10.579.10:FF:000002">
    <property type="entry name" value="Deoxyribodipyrimidine photolyase"/>
    <property type="match status" value="1"/>
</dbReference>
<evidence type="ECO:0000313" key="14">
    <source>
        <dbReference type="EMBL" id="MCA9380300.1"/>
    </source>
</evidence>
<dbReference type="GO" id="GO:0003904">
    <property type="term" value="F:deoxyribodipyrimidine photo-lyase activity"/>
    <property type="evidence" value="ECO:0007669"/>
    <property type="project" value="UniProtKB-EC"/>
</dbReference>
<comment type="caution">
    <text evidence="14">The sequence shown here is derived from an EMBL/GenBank/DDBJ whole genome shotgun (WGS) entry which is preliminary data.</text>
</comment>
<organism evidence="14 15">
    <name type="scientific">Candidatus Dojkabacteria bacterium</name>
    <dbReference type="NCBI Taxonomy" id="2099670"/>
    <lineage>
        <taxon>Bacteria</taxon>
        <taxon>Candidatus Dojkabacteria</taxon>
    </lineage>
</organism>
<evidence type="ECO:0000256" key="8">
    <source>
        <dbReference type="ARBA" id="ARBA00023125"/>
    </source>
</evidence>
<feature type="domain" description="Photolyase/cryptochrome alpha/beta" evidence="13">
    <location>
        <begin position="20"/>
        <end position="150"/>
    </location>
</feature>
<comment type="similarity">
    <text evidence="2">Belongs to the DNA photolyase class-2 family.</text>
</comment>
<evidence type="ECO:0000256" key="2">
    <source>
        <dbReference type="ARBA" id="ARBA00006409"/>
    </source>
</evidence>
<name>A0A955L1C4_9BACT</name>
<keyword evidence="9" id="KW-0234">DNA repair</keyword>
<dbReference type="Gene3D" id="1.25.40.80">
    <property type="match status" value="1"/>
</dbReference>
<evidence type="ECO:0000256" key="9">
    <source>
        <dbReference type="ARBA" id="ARBA00023204"/>
    </source>
</evidence>
<keyword evidence="10" id="KW-0456">Lyase</keyword>
<comment type="cofactor">
    <cofactor evidence="1">
        <name>FAD</name>
        <dbReference type="ChEBI" id="CHEBI:57692"/>
    </cofactor>
</comment>
<keyword evidence="7" id="KW-0274">FAD</keyword>
<dbReference type="InterPro" id="IPR006050">
    <property type="entry name" value="DNA_photolyase_N"/>
</dbReference>
<reference evidence="14" key="2">
    <citation type="journal article" date="2021" name="Microbiome">
        <title>Successional dynamics and alternative stable states in a saline activated sludge microbial community over 9 years.</title>
        <authorList>
            <person name="Wang Y."/>
            <person name="Ye J."/>
            <person name="Ju F."/>
            <person name="Liu L."/>
            <person name="Boyd J.A."/>
            <person name="Deng Y."/>
            <person name="Parks D.H."/>
            <person name="Jiang X."/>
            <person name="Yin X."/>
            <person name="Woodcroft B.J."/>
            <person name="Tyson G.W."/>
            <person name="Hugenholtz P."/>
            <person name="Polz M.F."/>
            <person name="Zhang T."/>
        </authorList>
    </citation>
    <scope>NUCLEOTIDE SEQUENCE</scope>
    <source>
        <strain evidence="14">HKST-UBA15</strain>
    </source>
</reference>